<feature type="region of interest" description="Disordered" evidence="1">
    <location>
        <begin position="173"/>
        <end position="202"/>
    </location>
</feature>
<sequence length="327" mass="35408">MPLRKPSRRRSTWLLCFWGGTAGACAGLAAYLVLLAYSITGEAYWLAASVLLAFGFMLRQTAKRAVRSLERGESVTIEHVGPAAASFIERRGLLSPRLGLGSADPEPGLHRHVLRGDIALIATGALVIILALAACTTASTATGARQGEEEDLYSTDRIPEYYLSPCGNAGYPTTAAPRYDGPGPHPIVASHDPEHPTDTSQRLYSDDFPEEWLAPVAELGFPDVERSQLVICLTEIRRTGTEPTMRCDYIHIVLDLFPAAYTFEVRETASGRSIGEFDVESDDGGDAPCPQWVKLWPAEDNEPAGVLRPWDADALIDAAAPFVLADL</sequence>
<dbReference type="EMBL" id="PVTJ01000007">
    <property type="protein sequence ID" value="PRY57284.1"/>
    <property type="molecule type" value="Genomic_DNA"/>
</dbReference>
<dbReference type="PROSITE" id="PS51257">
    <property type="entry name" value="PROKAR_LIPOPROTEIN"/>
    <property type="match status" value="1"/>
</dbReference>
<keyword evidence="2" id="KW-0472">Membrane</keyword>
<keyword evidence="2" id="KW-0812">Transmembrane</keyword>
<dbReference type="RefSeq" id="WP_106365285.1">
    <property type="nucleotide sequence ID" value="NZ_PVTJ01000007.1"/>
</dbReference>
<evidence type="ECO:0000256" key="2">
    <source>
        <dbReference type="SAM" id="Phobius"/>
    </source>
</evidence>
<feature type="transmembrane region" description="Helical" evidence="2">
    <location>
        <begin position="118"/>
        <end position="139"/>
    </location>
</feature>
<keyword evidence="2" id="KW-1133">Transmembrane helix</keyword>
<gene>
    <name evidence="3" type="ORF">B0I28_107132</name>
</gene>
<keyword evidence="4" id="KW-1185">Reference proteome</keyword>
<dbReference type="AlphaFoldDB" id="A0A2T0UHC5"/>
<feature type="transmembrane region" description="Helical" evidence="2">
    <location>
        <begin position="43"/>
        <end position="62"/>
    </location>
</feature>
<accession>A0A2T0UHC5</accession>
<reference evidence="3 4" key="1">
    <citation type="submission" date="2018-03" db="EMBL/GenBank/DDBJ databases">
        <title>Genomic Encyclopedia of Type Strains, Phase III (KMG-III): the genomes of soil and plant-associated and newly described type strains.</title>
        <authorList>
            <person name="Whitman W."/>
        </authorList>
    </citation>
    <scope>NUCLEOTIDE SEQUENCE [LARGE SCALE GENOMIC DNA]</scope>
    <source>
        <strain evidence="3 4">CGMCC 4.7067</strain>
    </source>
</reference>
<evidence type="ECO:0000313" key="4">
    <source>
        <dbReference type="Proteomes" id="UP000238176"/>
    </source>
</evidence>
<protein>
    <submittedName>
        <fullName evidence="3">Uncharacterized protein</fullName>
    </submittedName>
</protein>
<dbReference type="Proteomes" id="UP000238176">
    <property type="component" value="Unassembled WGS sequence"/>
</dbReference>
<name>A0A2T0UHC5_9ACTN</name>
<evidence type="ECO:0000256" key="1">
    <source>
        <dbReference type="SAM" id="MobiDB-lite"/>
    </source>
</evidence>
<organism evidence="3 4">
    <name type="scientific">Glycomyces artemisiae</name>
    <dbReference type="NCBI Taxonomy" id="1076443"/>
    <lineage>
        <taxon>Bacteria</taxon>
        <taxon>Bacillati</taxon>
        <taxon>Actinomycetota</taxon>
        <taxon>Actinomycetes</taxon>
        <taxon>Glycomycetales</taxon>
        <taxon>Glycomycetaceae</taxon>
        <taxon>Glycomyces</taxon>
    </lineage>
</organism>
<proteinExistence type="predicted"/>
<evidence type="ECO:0000313" key="3">
    <source>
        <dbReference type="EMBL" id="PRY57284.1"/>
    </source>
</evidence>
<feature type="transmembrane region" description="Helical" evidence="2">
    <location>
        <begin position="12"/>
        <end position="37"/>
    </location>
</feature>
<comment type="caution">
    <text evidence="3">The sequence shown here is derived from an EMBL/GenBank/DDBJ whole genome shotgun (WGS) entry which is preliminary data.</text>
</comment>
<dbReference type="OrthoDB" id="4204381at2"/>